<accession>A0A0V1H514</accession>
<dbReference type="OrthoDB" id="10540868at2759"/>
<evidence type="ECO:0000313" key="2">
    <source>
        <dbReference type="Proteomes" id="UP000055024"/>
    </source>
</evidence>
<protein>
    <submittedName>
        <fullName evidence="1">Uncharacterized protein</fullName>
    </submittedName>
</protein>
<reference evidence="1 2" key="1">
    <citation type="submission" date="2015-01" db="EMBL/GenBank/DDBJ databases">
        <title>Evolution of Trichinella species and genotypes.</title>
        <authorList>
            <person name="Korhonen P.K."/>
            <person name="Edoardo P."/>
            <person name="Giuseppe L.R."/>
            <person name="Gasser R.B."/>
        </authorList>
    </citation>
    <scope>NUCLEOTIDE SEQUENCE [LARGE SCALE GENOMIC DNA]</scope>
    <source>
        <strain evidence="1">ISS1029</strain>
    </source>
</reference>
<dbReference type="Proteomes" id="UP000055024">
    <property type="component" value="Unassembled WGS sequence"/>
</dbReference>
<dbReference type="EMBL" id="JYDP01000143">
    <property type="protein sequence ID" value="KRZ05220.1"/>
    <property type="molecule type" value="Genomic_DNA"/>
</dbReference>
<evidence type="ECO:0000313" key="1">
    <source>
        <dbReference type="EMBL" id="KRZ05220.1"/>
    </source>
</evidence>
<organism evidence="1 2">
    <name type="scientific">Trichinella zimbabwensis</name>
    <dbReference type="NCBI Taxonomy" id="268475"/>
    <lineage>
        <taxon>Eukaryota</taxon>
        <taxon>Metazoa</taxon>
        <taxon>Ecdysozoa</taxon>
        <taxon>Nematoda</taxon>
        <taxon>Enoplea</taxon>
        <taxon>Dorylaimia</taxon>
        <taxon>Trichinellida</taxon>
        <taxon>Trichinellidae</taxon>
        <taxon>Trichinella</taxon>
    </lineage>
</organism>
<gene>
    <name evidence="1" type="ORF">T11_8060</name>
</gene>
<proteinExistence type="predicted"/>
<dbReference type="AlphaFoldDB" id="A0A0V1H514"/>
<comment type="caution">
    <text evidence="1">The sequence shown here is derived from an EMBL/GenBank/DDBJ whole genome shotgun (WGS) entry which is preliminary data.</text>
</comment>
<sequence length="110" mass="12877">MVIFGASLQQMRCDSWTENTIKPHATINWKTFIASPYVGFVVHQHSSRRCDVDDLPRFRRFSNLATRMTICLCKHVRCDWWNDHEKVTSVSCLLESQSDIQRHCCYPVVS</sequence>
<keyword evidence="2" id="KW-1185">Reference proteome</keyword>
<name>A0A0V1H514_9BILA</name>